<evidence type="ECO:0000256" key="2">
    <source>
        <dbReference type="ARBA" id="ARBA00015553"/>
    </source>
</evidence>
<evidence type="ECO:0000259" key="6">
    <source>
        <dbReference type="Pfam" id="PF00154"/>
    </source>
</evidence>
<protein>
    <recommendedName>
        <fullName evidence="2">Protein RecA</fullName>
    </recommendedName>
</protein>
<dbReference type="GO" id="GO:0006281">
    <property type="term" value="P:DNA repair"/>
    <property type="evidence" value="ECO:0007669"/>
    <property type="project" value="InterPro"/>
</dbReference>
<dbReference type="Proteomes" id="UP000253606">
    <property type="component" value="Chromosome"/>
</dbReference>
<keyword evidence="3" id="KW-0547">Nucleotide-binding</keyword>
<evidence type="ECO:0000256" key="4">
    <source>
        <dbReference type="ARBA" id="ARBA00022840"/>
    </source>
</evidence>
<dbReference type="SUPFAM" id="SSF52540">
    <property type="entry name" value="P-loop containing nucleoside triphosphate hydrolases"/>
    <property type="match status" value="1"/>
</dbReference>
<dbReference type="PANTHER" id="PTHR45900">
    <property type="entry name" value="RECA"/>
    <property type="match status" value="1"/>
</dbReference>
<organism evidence="7 8">
    <name type="scientific">Acidisarcina polymorpha</name>
    <dbReference type="NCBI Taxonomy" id="2211140"/>
    <lineage>
        <taxon>Bacteria</taxon>
        <taxon>Pseudomonadati</taxon>
        <taxon>Acidobacteriota</taxon>
        <taxon>Terriglobia</taxon>
        <taxon>Terriglobales</taxon>
        <taxon>Acidobacteriaceae</taxon>
        <taxon>Acidisarcina</taxon>
    </lineage>
</organism>
<evidence type="ECO:0000313" key="8">
    <source>
        <dbReference type="Proteomes" id="UP000253606"/>
    </source>
</evidence>
<dbReference type="GO" id="GO:0003697">
    <property type="term" value="F:single-stranded DNA binding"/>
    <property type="evidence" value="ECO:0007669"/>
    <property type="project" value="InterPro"/>
</dbReference>
<keyword evidence="4" id="KW-0067">ATP-binding</keyword>
<evidence type="ECO:0000256" key="5">
    <source>
        <dbReference type="ARBA" id="ARBA00023172"/>
    </source>
</evidence>
<dbReference type="PANTHER" id="PTHR45900:SF1">
    <property type="entry name" value="MITOCHONDRIAL DNA REPAIR PROTEIN RECA HOMOLOG-RELATED"/>
    <property type="match status" value="1"/>
</dbReference>
<evidence type="ECO:0000313" key="7">
    <source>
        <dbReference type="EMBL" id="AXC15158.1"/>
    </source>
</evidence>
<evidence type="ECO:0000256" key="3">
    <source>
        <dbReference type="ARBA" id="ARBA00022741"/>
    </source>
</evidence>
<dbReference type="InterPro" id="IPR049428">
    <property type="entry name" value="RecA-like_N"/>
</dbReference>
<comment type="similarity">
    <text evidence="1">Belongs to the RecA family.</text>
</comment>
<dbReference type="GO" id="GO:0006310">
    <property type="term" value="P:DNA recombination"/>
    <property type="evidence" value="ECO:0007669"/>
    <property type="project" value="UniProtKB-KW"/>
</dbReference>
<dbReference type="InterPro" id="IPR013765">
    <property type="entry name" value="DNA_recomb/repair_RecA"/>
</dbReference>
<dbReference type="AlphaFoldDB" id="A0A2Z5G850"/>
<evidence type="ECO:0000256" key="1">
    <source>
        <dbReference type="ARBA" id="ARBA00009391"/>
    </source>
</evidence>
<keyword evidence="5" id="KW-0233">DNA recombination</keyword>
<sequence length="367" mass="39925">MTPVSRIIRTVAATGISAVDELLDGGLQVGAITEIVGPECSGRTSLALAFLAQMTSVGRVCAWVDVSDTLHPESAAAAGIDLDHLLWVRCGGPGTQSLSKTHDPQPLMTATQTTRVQLGGNSPHPRTESKGLPTAISDLLGAKVKYRRDRITGTPGAPNRPLSSIAEVRHDVQVASDRLPARRGSYVLLQREAYEPRCAEPQRKQRPQKKNIERVGVTPETKNRYTSSLVKPWARLDQALRVTDLLLQAGGFSAVVLDMGSIGGEYALRVPLATWFRYRAAAERTQCSLLLLTQLPCAKSSAGTLLHLDAATPIEEGATVFAGFTNHIELSRRRFDQQSENVVPIRKPPQRSNAAEWRNQTTWAGMR</sequence>
<dbReference type="Pfam" id="PF00154">
    <property type="entry name" value="RecA_N"/>
    <property type="match status" value="1"/>
</dbReference>
<proteinExistence type="inferred from homology"/>
<keyword evidence="8" id="KW-1185">Reference proteome</keyword>
<dbReference type="GO" id="GO:0005524">
    <property type="term" value="F:ATP binding"/>
    <property type="evidence" value="ECO:0007669"/>
    <property type="project" value="UniProtKB-KW"/>
</dbReference>
<dbReference type="InterPro" id="IPR027417">
    <property type="entry name" value="P-loop_NTPase"/>
</dbReference>
<name>A0A2Z5G850_9BACT</name>
<feature type="domain" description="RecA-like N-terminal" evidence="6">
    <location>
        <begin position="12"/>
        <end position="88"/>
    </location>
</feature>
<reference evidence="7 8" key="1">
    <citation type="journal article" date="2018" name="Front. Microbiol.">
        <title>Hydrolytic Capabilities as a Key to Environmental Success: Chitinolytic and Cellulolytic Acidobacteria From Acidic Sub-arctic Soils and Boreal Peatlands.</title>
        <authorList>
            <person name="Belova S.E."/>
            <person name="Ravin N.V."/>
            <person name="Pankratov T.A."/>
            <person name="Rakitin A.L."/>
            <person name="Ivanova A.A."/>
            <person name="Beletsky A.V."/>
            <person name="Mardanov A.V."/>
            <person name="Sinninghe Damste J.S."/>
            <person name="Dedysh S.N."/>
        </authorList>
    </citation>
    <scope>NUCLEOTIDE SEQUENCE [LARGE SCALE GENOMIC DNA]</scope>
    <source>
        <strain evidence="7 8">SBC82</strain>
    </source>
</reference>
<dbReference type="EMBL" id="CP030840">
    <property type="protein sequence ID" value="AXC15158.1"/>
    <property type="molecule type" value="Genomic_DNA"/>
</dbReference>
<dbReference type="Gene3D" id="3.40.50.300">
    <property type="entry name" value="P-loop containing nucleotide triphosphate hydrolases"/>
    <property type="match status" value="1"/>
</dbReference>
<accession>A0A2Z5G850</accession>
<gene>
    <name evidence="7" type="ORF">ACPOL_5914</name>
</gene>
<dbReference type="KEGG" id="abas:ACPOL_5914"/>